<feature type="transmembrane region" description="Helical" evidence="1">
    <location>
        <begin position="81"/>
        <end position="98"/>
    </location>
</feature>
<feature type="transmembrane region" description="Helical" evidence="1">
    <location>
        <begin position="7"/>
        <end position="28"/>
    </location>
</feature>
<keyword evidence="1" id="KW-0472">Membrane</keyword>
<evidence type="ECO:0000256" key="1">
    <source>
        <dbReference type="SAM" id="Phobius"/>
    </source>
</evidence>
<protein>
    <submittedName>
        <fullName evidence="2">Uncharacterized protein</fullName>
    </submittedName>
</protein>
<feature type="transmembrane region" description="Helical" evidence="1">
    <location>
        <begin position="104"/>
        <end position="123"/>
    </location>
</feature>
<dbReference type="EMBL" id="LCDO01000001">
    <property type="protein sequence ID" value="KKS57518.1"/>
    <property type="molecule type" value="Genomic_DNA"/>
</dbReference>
<feature type="transmembrane region" description="Helical" evidence="1">
    <location>
        <begin position="40"/>
        <end position="60"/>
    </location>
</feature>
<dbReference type="Proteomes" id="UP000034837">
    <property type="component" value="Unassembled WGS sequence"/>
</dbReference>
<organism evidence="2 3">
    <name type="scientific">Candidatus Magasanikbacteria bacterium GW2011_GWA2_42_32</name>
    <dbReference type="NCBI Taxonomy" id="1619039"/>
    <lineage>
        <taxon>Bacteria</taxon>
        <taxon>Candidatus Magasanikiibacteriota</taxon>
    </lineage>
</organism>
<name>A0A0G1D625_9BACT</name>
<sequence>MTLRYYTFIMIIATLLCWAAWFLVVLNVNPFEASFLSLSIFYLSLFLSLAGTISILGFLVRVYFLKNKEPYFKIVARAFRHSLFFALLLTIALFFQSFHLLNWWNLSILVLALLFFEMSFLTGKGRLM</sequence>
<reference evidence="2 3" key="1">
    <citation type="journal article" date="2015" name="Nature">
        <title>rRNA introns, odd ribosomes, and small enigmatic genomes across a large radiation of phyla.</title>
        <authorList>
            <person name="Brown C.T."/>
            <person name="Hug L.A."/>
            <person name="Thomas B.C."/>
            <person name="Sharon I."/>
            <person name="Castelle C.J."/>
            <person name="Singh A."/>
            <person name="Wilkins M.J."/>
            <person name="Williams K.H."/>
            <person name="Banfield J.F."/>
        </authorList>
    </citation>
    <scope>NUCLEOTIDE SEQUENCE [LARGE SCALE GENOMIC DNA]</scope>
</reference>
<gene>
    <name evidence="2" type="ORF">UV20_C0001G0158</name>
</gene>
<keyword evidence="1" id="KW-1133">Transmembrane helix</keyword>
<keyword evidence="1" id="KW-0812">Transmembrane</keyword>
<evidence type="ECO:0000313" key="2">
    <source>
        <dbReference type="EMBL" id="KKS57518.1"/>
    </source>
</evidence>
<comment type="caution">
    <text evidence="2">The sequence shown here is derived from an EMBL/GenBank/DDBJ whole genome shotgun (WGS) entry which is preliminary data.</text>
</comment>
<accession>A0A0G1D625</accession>
<dbReference type="AlphaFoldDB" id="A0A0G1D625"/>
<evidence type="ECO:0000313" key="3">
    <source>
        <dbReference type="Proteomes" id="UP000034837"/>
    </source>
</evidence>
<proteinExistence type="predicted"/>